<evidence type="ECO:0000256" key="5">
    <source>
        <dbReference type="ARBA" id="ARBA00023274"/>
    </source>
</evidence>
<comment type="subunit">
    <text evidence="6">Part of the 30S ribosomal subunit.</text>
</comment>
<evidence type="ECO:0000256" key="6">
    <source>
        <dbReference type="HAMAP-Rule" id="MF_01345"/>
    </source>
</evidence>
<gene>
    <name evidence="6" type="primary">rpsQ</name>
    <name evidence="8" type="ORF">A2633_02045</name>
</gene>
<organism evidence="8 9">
    <name type="scientific">Candidatus Sungbacteria bacterium RIFCSPHIGHO2_01_FULL_47_32</name>
    <dbReference type="NCBI Taxonomy" id="1802264"/>
    <lineage>
        <taxon>Bacteria</taxon>
        <taxon>Candidatus Sungiibacteriota</taxon>
    </lineage>
</organism>
<dbReference type="GO" id="GO:0003735">
    <property type="term" value="F:structural constituent of ribosome"/>
    <property type="evidence" value="ECO:0007669"/>
    <property type="project" value="UniProtKB-UniRule"/>
</dbReference>
<proteinExistence type="inferred from homology"/>
<dbReference type="AlphaFoldDB" id="A0A1G2K4N1"/>
<dbReference type="GO" id="GO:0006412">
    <property type="term" value="P:translation"/>
    <property type="evidence" value="ECO:0007669"/>
    <property type="project" value="UniProtKB-UniRule"/>
</dbReference>
<keyword evidence="3 6" id="KW-0694">RNA-binding</keyword>
<dbReference type="Pfam" id="PF00366">
    <property type="entry name" value="Ribosomal_S17"/>
    <property type="match status" value="1"/>
</dbReference>
<dbReference type="InterPro" id="IPR000266">
    <property type="entry name" value="Ribosomal_uS17"/>
</dbReference>
<keyword evidence="2 6" id="KW-0699">rRNA-binding</keyword>
<evidence type="ECO:0000256" key="4">
    <source>
        <dbReference type="ARBA" id="ARBA00022980"/>
    </source>
</evidence>
<dbReference type="Proteomes" id="UP000177152">
    <property type="component" value="Unassembled WGS sequence"/>
</dbReference>
<dbReference type="EMBL" id="MHQC01000037">
    <property type="protein sequence ID" value="OGZ94366.1"/>
    <property type="molecule type" value="Genomic_DNA"/>
</dbReference>
<dbReference type="PANTHER" id="PTHR10744">
    <property type="entry name" value="40S RIBOSOMAL PROTEIN S11 FAMILY MEMBER"/>
    <property type="match status" value="1"/>
</dbReference>
<dbReference type="GO" id="GO:0019843">
    <property type="term" value="F:rRNA binding"/>
    <property type="evidence" value="ECO:0007669"/>
    <property type="project" value="UniProtKB-UniRule"/>
</dbReference>
<protein>
    <recommendedName>
        <fullName evidence="6">Small ribosomal subunit protein uS17</fullName>
    </recommendedName>
</protein>
<dbReference type="NCBIfam" id="NF004123">
    <property type="entry name" value="PRK05610.1"/>
    <property type="match status" value="1"/>
</dbReference>
<dbReference type="CDD" id="cd00364">
    <property type="entry name" value="Ribosomal_uS17"/>
    <property type="match status" value="1"/>
</dbReference>
<sequence>MRKLKGTVVSNKMQKTVVVKIDRLKMHPKYQKRFQASKKYKAHAEGEFVVGDIVIIQETRPLSKEKRWKVVEKVGSINVADVGEELELPAEGEEKPSEANS</sequence>
<dbReference type="PROSITE" id="PS00056">
    <property type="entry name" value="RIBOSOMAL_S17"/>
    <property type="match status" value="1"/>
</dbReference>
<comment type="function">
    <text evidence="6">One of the primary rRNA binding proteins, it binds specifically to the 5'-end of 16S ribosomal RNA.</text>
</comment>
<reference evidence="8 9" key="1">
    <citation type="journal article" date="2016" name="Nat. Commun.">
        <title>Thousands of microbial genomes shed light on interconnected biogeochemical processes in an aquifer system.</title>
        <authorList>
            <person name="Anantharaman K."/>
            <person name="Brown C.T."/>
            <person name="Hug L.A."/>
            <person name="Sharon I."/>
            <person name="Castelle C.J."/>
            <person name="Probst A.J."/>
            <person name="Thomas B.C."/>
            <person name="Singh A."/>
            <person name="Wilkins M.J."/>
            <person name="Karaoz U."/>
            <person name="Brodie E.L."/>
            <person name="Williams K.H."/>
            <person name="Hubbard S.S."/>
            <person name="Banfield J.F."/>
        </authorList>
    </citation>
    <scope>NUCLEOTIDE SEQUENCE [LARGE SCALE GENOMIC DNA]</scope>
</reference>
<name>A0A1G2K4N1_9BACT</name>
<evidence type="ECO:0000313" key="9">
    <source>
        <dbReference type="Proteomes" id="UP000177152"/>
    </source>
</evidence>
<accession>A0A1G2K4N1</accession>
<comment type="caution">
    <text evidence="8">The sequence shown here is derived from an EMBL/GenBank/DDBJ whole genome shotgun (WGS) entry which is preliminary data.</text>
</comment>
<dbReference type="InterPro" id="IPR019984">
    <property type="entry name" value="Ribosomal_uS17_bact/chlr"/>
</dbReference>
<dbReference type="HAMAP" id="MF_01345_B">
    <property type="entry name" value="Ribosomal_uS17_B"/>
    <property type="match status" value="1"/>
</dbReference>
<dbReference type="NCBIfam" id="TIGR03635">
    <property type="entry name" value="uS17_bact"/>
    <property type="match status" value="1"/>
</dbReference>
<dbReference type="Gene3D" id="2.40.50.140">
    <property type="entry name" value="Nucleic acid-binding proteins"/>
    <property type="match status" value="1"/>
</dbReference>
<dbReference type="InterPro" id="IPR012340">
    <property type="entry name" value="NA-bd_OB-fold"/>
</dbReference>
<keyword evidence="5 6" id="KW-0687">Ribonucleoprotein</keyword>
<dbReference type="InterPro" id="IPR019979">
    <property type="entry name" value="Ribosomal_uS17_CS"/>
</dbReference>
<dbReference type="GO" id="GO:0022627">
    <property type="term" value="C:cytosolic small ribosomal subunit"/>
    <property type="evidence" value="ECO:0007669"/>
    <property type="project" value="UniProtKB-UniRule"/>
</dbReference>
<evidence type="ECO:0000313" key="8">
    <source>
        <dbReference type="EMBL" id="OGZ94366.1"/>
    </source>
</evidence>
<dbReference type="PRINTS" id="PR00973">
    <property type="entry name" value="RIBOSOMALS17"/>
</dbReference>
<dbReference type="SUPFAM" id="SSF50249">
    <property type="entry name" value="Nucleic acid-binding proteins"/>
    <property type="match status" value="1"/>
</dbReference>
<evidence type="ECO:0000256" key="2">
    <source>
        <dbReference type="ARBA" id="ARBA00022730"/>
    </source>
</evidence>
<dbReference type="PANTHER" id="PTHR10744:SF1">
    <property type="entry name" value="SMALL RIBOSOMAL SUBUNIT PROTEIN US17M"/>
    <property type="match status" value="1"/>
</dbReference>
<comment type="similarity">
    <text evidence="1 6 7">Belongs to the universal ribosomal protein uS17 family.</text>
</comment>
<keyword evidence="4 6" id="KW-0689">Ribosomal protein</keyword>
<evidence type="ECO:0000256" key="7">
    <source>
        <dbReference type="RuleBase" id="RU003872"/>
    </source>
</evidence>
<evidence type="ECO:0000256" key="1">
    <source>
        <dbReference type="ARBA" id="ARBA00010254"/>
    </source>
</evidence>
<evidence type="ECO:0000256" key="3">
    <source>
        <dbReference type="ARBA" id="ARBA00022884"/>
    </source>
</evidence>